<proteinExistence type="predicted"/>
<dbReference type="InterPro" id="IPR000843">
    <property type="entry name" value="HTH_LacI"/>
</dbReference>
<dbReference type="PROSITE" id="PS50932">
    <property type="entry name" value="HTH_LACI_2"/>
    <property type="match status" value="1"/>
</dbReference>
<sequence length="334" mass="36877">MTYTIMDVAKRANVSKATVSRVLNDQGGYSEKTKRKVLEVIQELGYHPSAIARGLTNKRTHTIGVLVPNLTSSLVTEFLNGIEAVAHKLGSSVIVCHTESHGIKTMMYLQLLHEKRIDGLILAGTIFREEYYDYIQRVGIPTVLLSTYSEYPVPHVTADDHDAAYTATKYLIQKGHKKIGMISGNKEEWIAGSRLPRIEGFKDALSDHKIAFNENHIVYGGFSFDDGATGLKHLIRQVPGLTAIFTENDEIGIGVLSAAYHLGIKVPKDISVIGMDNINLCKVVTPPLTSVSLSHSEMAEKAANMMFEMIESNKVVTSCILPHEVVERQSVRTL</sequence>
<evidence type="ECO:0000256" key="3">
    <source>
        <dbReference type="ARBA" id="ARBA00023163"/>
    </source>
</evidence>
<dbReference type="PANTHER" id="PTHR30146">
    <property type="entry name" value="LACI-RELATED TRANSCRIPTIONAL REPRESSOR"/>
    <property type="match status" value="1"/>
</dbReference>
<dbReference type="GO" id="GO:0003677">
    <property type="term" value="F:DNA binding"/>
    <property type="evidence" value="ECO:0007669"/>
    <property type="project" value="UniProtKB-KW"/>
</dbReference>
<dbReference type="Pfam" id="PF00356">
    <property type="entry name" value="LacI"/>
    <property type="match status" value="1"/>
</dbReference>
<keyword evidence="1" id="KW-0805">Transcription regulation</keyword>
<dbReference type="InterPro" id="IPR028082">
    <property type="entry name" value="Peripla_BP_I"/>
</dbReference>
<dbReference type="Gene3D" id="3.40.50.2300">
    <property type="match status" value="2"/>
</dbReference>
<reference evidence="5 6" key="1">
    <citation type="submission" date="2024-09" db="EMBL/GenBank/DDBJ databases">
        <authorList>
            <person name="Sun Q."/>
            <person name="Mori K."/>
        </authorList>
    </citation>
    <scope>NUCLEOTIDE SEQUENCE [LARGE SCALE GENOMIC DNA]</scope>
    <source>
        <strain evidence="5 6">JCM 11201</strain>
    </source>
</reference>
<keyword evidence="3" id="KW-0804">Transcription</keyword>
<dbReference type="Gene3D" id="1.10.260.40">
    <property type="entry name" value="lambda repressor-like DNA-binding domains"/>
    <property type="match status" value="1"/>
</dbReference>
<dbReference type="InterPro" id="IPR010982">
    <property type="entry name" value="Lambda_DNA-bd_dom_sf"/>
</dbReference>
<accession>A0ABV5WEM8</accession>
<evidence type="ECO:0000259" key="4">
    <source>
        <dbReference type="PROSITE" id="PS50932"/>
    </source>
</evidence>
<name>A0ABV5WEM8_9BACI</name>
<dbReference type="EMBL" id="JBHMAF010000056">
    <property type="protein sequence ID" value="MFB9759072.1"/>
    <property type="molecule type" value="Genomic_DNA"/>
</dbReference>
<gene>
    <name evidence="5" type="ORF">ACFFMS_11465</name>
</gene>
<dbReference type="RefSeq" id="WP_379949358.1">
    <property type="nucleotide sequence ID" value="NZ_JBHMAF010000056.1"/>
</dbReference>
<dbReference type="Proteomes" id="UP001589609">
    <property type="component" value="Unassembled WGS sequence"/>
</dbReference>
<evidence type="ECO:0000313" key="6">
    <source>
        <dbReference type="Proteomes" id="UP001589609"/>
    </source>
</evidence>
<evidence type="ECO:0000313" key="5">
    <source>
        <dbReference type="EMBL" id="MFB9759072.1"/>
    </source>
</evidence>
<dbReference type="Pfam" id="PF00532">
    <property type="entry name" value="Peripla_BP_1"/>
    <property type="match status" value="1"/>
</dbReference>
<dbReference type="PANTHER" id="PTHR30146:SF109">
    <property type="entry name" value="HTH-TYPE TRANSCRIPTIONAL REGULATOR GALS"/>
    <property type="match status" value="1"/>
</dbReference>
<dbReference type="SUPFAM" id="SSF53822">
    <property type="entry name" value="Periplasmic binding protein-like I"/>
    <property type="match status" value="1"/>
</dbReference>
<keyword evidence="2 5" id="KW-0238">DNA-binding</keyword>
<protein>
    <submittedName>
        <fullName evidence="5">LacI family DNA-binding transcriptional regulator</fullName>
    </submittedName>
</protein>
<organism evidence="5 6">
    <name type="scientific">Ectobacillus funiculus</name>
    <dbReference type="NCBI Taxonomy" id="137993"/>
    <lineage>
        <taxon>Bacteria</taxon>
        <taxon>Bacillati</taxon>
        <taxon>Bacillota</taxon>
        <taxon>Bacilli</taxon>
        <taxon>Bacillales</taxon>
        <taxon>Bacillaceae</taxon>
        <taxon>Ectobacillus</taxon>
    </lineage>
</organism>
<dbReference type="InterPro" id="IPR001761">
    <property type="entry name" value="Peripla_BP/Lac1_sug-bd_dom"/>
</dbReference>
<dbReference type="SMART" id="SM00354">
    <property type="entry name" value="HTH_LACI"/>
    <property type="match status" value="1"/>
</dbReference>
<evidence type="ECO:0000256" key="1">
    <source>
        <dbReference type="ARBA" id="ARBA00023015"/>
    </source>
</evidence>
<dbReference type="PRINTS" id="PR00036">
    <property type="entry name" value="HTHLACI"/>
</dbReference>
<evidence type="ECO:0000256" key="2">
    <source>
        <dbReference type="ARBA" id="ARBA00023125"/>
    </source>
</evidence>
<dbReference type="CDD" id="cd01392">
    <property type="entry name" value="HTH_LacI"/>
    <property type="match status" value="1"/>
</dbReference>
<keyword evidence="6" id="KW-1185">Reference proteome</keyword>
<comment type="caution">
    <text evidence="5">The sequence shown here is derived from an EMBL/GenBank/DDBJ whole genome shotgun (WGS) entry which is preliminary data.</text>
</comment>
<feature type="domain" description="HTH lacI-type" evidence="4">
    <location>
        <begin position="3"/>
        <end position="57"/>
    </location>
</feature>
<dbReference type="SUPFAM" id="SSF47413">
    <property type="entry name" value="lambda repressor-like DNA-binding domains"/>
    <property type="match status" value="1"/>
</dbReference>
<dbReference type="PROSITE" id="PS00356">
    <property type="entry name" value="HTH_LACI_1"/>
    <property type="match status" value="1"/>
</dbReference>